<evidence type="ECO:0000313" key="4">
    <source>
        <dbReference type="Proteomes" id="UP001165065"/>
    </source>
</evidence>
<feature type="compositionally biased region" description="Low complexity" evidence="2">
    <location>
        <begin position="57"/>
        <end position="78"/>
    </location>
</feature>
<dbReference type="EMBL" id="BRYA01000149">
    <property type="protein sequence ID" value="GMI41398.1"/>
    <property type="molecule type" value="Genomic_DNA"/>
</dbReference>
<organism evidence="3 4">
    <name type="scientific">Triparma columacea</name>
    <dbReference type="NCBI Taxonomy" id="722753"/>
    <lineage>
        <taxon>Eukaryota</taxon>
        <taxon>Sar</taxon>
        <taxon>Stramenopiles</taxon>
        <taxon>Ochrophyta</taxon>
        <taxon>Bolidophyceae</taxon>
        <taxon>Parmales</taxon>
        <taxon>Triparmaceae</taxon>
        <taxon>Triparma</taxon>
    </lineage>
</organism>
<dbReference type="AlphaFoldDB" id="A0A9W7LA98"/>
<feature type="coiled-coil region" evidence="1">
    <location>
        <begin position="203"/>
        <end position="251"/>
    </location>
</feature>
<protein>
    <submittedName>
        <fullName evidence="3">Uncharacterized protein</fullName>
    </submittedName>
</protein>
<dbReference type="Proteomes" id="UP001165065">
    <property type="component" value="Unassembled WGS sequence"/>
</dbReference>
<sequence length="499" mass="56364">MSTTQGLSPPPLSTPANPFSSSSYTPQSNFFSSRSNETMAMTMKLLDTTNESLPSNALLSPAEPAPTPSSTLSISRNPSAPSLATLALAGDASNGEKVLTNILGGRAAKHGHDRSSHFVVPTLFPSATLQRALLNRSQESMKGILQNHCADDEKVSAVRQQYGLARWREYAVLRHGNNVNFQQTDHGRAMIQQEALRQNNDDVKVLQNKVTSLDMDIADLQMKLDEEKLAKKETMMRVQQMEDEIQQYRDDPQINSKMLDFDERVVLHQRQQSGVSMLSDLDDDEMKSEVGTNISNVPPPRSINMADLRKRLSVSTTETEVTVEKSNKNRTKPPLQRRTSINESLVVDVETNTVRRGTSPKSTRRANLQNLMFGKQHAEVLNEERKRLAKEKKSMEEKKQREEEEERRRIEVEEEDEKRRLGEEEDVRAEKEEKEQILKLLKDQKAVLMKETKKLQEEIGTLSSELAREEEAGTSKMQQLRSELVRLKQEVEGGNNGGE</sequence>
<keyword evidence="4" id="KW-1185">Reference proteome</keyword>
<feature type="compositionally biased region" description="Polar residues" evidence="2">
    <location>
        <begin position="14"/>
        <end position="31"/>
    </location>
</feature>
<dbReference type="OrthoDB" id="10654296at2759"/>
<feature type="region of interest" description="Disordered" evidence="2">
    <location>
        <begin position="389"/>
        <end position="433"/>
    </location>
</feature>
<evidence type="ECO:0000313" key="3">
    <source>
        <dbReference type="EMBL" id="GMI41398.1"/>
    </source>
</evidence>
<name>A0A9W7LA98_9STRA</name>
<feature type="region of interest" description="Disordered" evidence="2">
    <location>
        <begin position="1"/>
        <end position="31"/>
    </location>
</feature>
<feature type="region of interest" description="Disordered" evidence="2">
    <location>
        <begin position="53"/>
        <end position="78"/>
    </location>
</feature>
<accession>A0A9W7LA98</accession>
<reference evidence="4" key="1">
    <citation type="journal article" date="2023" name="Commun. Biol.">
        <title>Genome analysis of Parmales, the sister group of diatoms, reveals the evolutionary specialization of diatoms from phago-mixotrophs to photoautotrophs.</title>
        <authorList>
            <person name="Ban H."/>
            <person name="Sato S."/>
            <person name="Yoshikawa S."/>
            <person name="Yamada K."/>
            <person name="Nakamura Y."/>
            <person name="Ichinomiya M."/>
            <person name="Sato N."/>
            <person name="Blanc-Mathieu R."/>
            <person name="Endo H."/>
            <person name="Kuwata A."/>
            <person name="Ogata H."/>
        </authorList>
    </citation>
    <scope>NUCLEOTIDE SEQUENCE [LARGE SCALE GENOMIC DNA]</scope>
</reference>
<evidence type="ECO:0000256" key="1">
    <source>
        <dbReference type="SAM" id="Coils"/>
    </source>
</evidence>
<gene>
    <name evidence="3" type="ORF">TrCOL_g13518</name>
</gene>
<keyword evidence="1" id="KW-0175">Coiled coil</keyword>
<proteinExistence type="predicted"/>
<evidence type="ECO:0000256" key="2">
    <source>
        <dbReference type="SAM" id="MobiDB-lite"/>
    </source>
</evidence>
<comment type="caution">
    <text evidence="3">The sequence shown here is derived from an EMBL/GenBank/DDBJ whole genome shotgun (WGS) entry which is preliminary data.</text>
</comment>